<evidence type="ECO:0008006" key="13">
    <source>
        <dbReference type="Google" id="ProtNLM"/>
    </source>
</evidence>
<keyword evidence="4" id="KW-0808">Transferase</keyword>
<dbReference type="Proteomes" id="UP001244341">
    <property type="component" value="Chromosome 4b"/>
</dbReference>
<keyword evidence="8" id="KW-0333">Golgi apparatus</keyword>
<comment type="similarity">
    <text evidence="3">Belongs to the MNN1/MNT family.</text>
</comment>
<evidence type="ECO:0000256" key="4">
    <source>
        <dbReference type="ARBA" id="ARBA00022679"/>
    </source>
</evidence>
<evidence type="ECO:0000256" key="7">
    <source>
        <dbReference type="ARBA" id="ARBA00022989"/>
    </source>
</evidence>
<evidence type="ECO:0000256" key="9">
    <source>
        <dbReference type="ARBA" id="ARBA00023136"/>
    </source>
</evidence>
<comment type="subcellular location">
    <subcellularLocation>
        <location evidence="10">Endomembrane system</location>
        <topology evidence="10">Single-pass membrane protein</topology>
    </subcellularLocation>
    <subcellularLocation>
        <location evidence="1">Golgi apparatus membrane</location>
    </subcellularLocation>
    <subcellularLocation>
        <location evidence="2">Membrane</location>
        <topology evidence="2">Single-pass type II membrane protein</topology>
    </subcellularLocation>
</comment>
<proteinExistence type="inferred from homology"/>
<keyword evidence="5" id="KW-0812">Transmembrane</keyword>
<organism evidence="11 12">
    <name type="scientific">Tetradesmus obliquus</name>
    <name type="common">Green alga</name>
    <name type="synonym">Acutodesmus obliquus</name>
    <dbReference type="NCBI Taxonomy" id="3088"/>
    <lineage>
        <taxon>Eukaryota</taxon>
        <taxon>Viridiplantae</taxon>
        <taxon>Chlorophyta</taxon>
        <taxon>core chlorophytes</taxon>
        <taxon>Chlorophyceae</taxon>
        <taxon>CS clade</taxon>
        <taxon>Sphaeropleales</taxon>
        <taxon>Scenedesmaceae</taxon>
        <taxon>Tetradesmus</taxon>
    </lineage>
</organism>
<evidence type="ECO:0000256" key="3">
    <source>
        <dbReference type="ARBA" id="ARBA00009105"/>
    </source>
</evidence>
<name>A0ABY8TXQ0_TETOB</name>
<keyword evidence="12" id="KW-1185">Reference proteome</keyword>
<dbReference type="SUPFAM" id="SSF53448">
    <property type="entry name" value="Nucleotide-diphospho-sugar transferases"/>
    <property type="match status" value="1"/>
</dbReference>
<dbReference type="Pfam" id="PF11051">
    <property type="entry name" value="Mannosyl_trans3"/>
    <property type="match status" value="1"/>
</dbReference>
<evidence type="ECO:0000256" key="8">
    <source>
        <dbReference type="ARBA" id="ARBA00023034"/>
    </source>
</evidence>
<keyword evidence="6" id="KW-0735">Signal-anchor</keyword>
<sequence>MQQQQPSRGILVSAGGKGLTTQLVVLLKVLRETLHCKLPVEVAWQGSHEMDDAMLAALQKQFGPLSGFDVAAKPYPKHIRRVSLSRFVGKVAALLHCSFTEVLLLDVDNLPLINPEALFEDPMFAAAGNLFWPDYWDDWIKPGVWNLLGLNATTVKPLLAAGGGWSGRDTESGMLLLDRPRWLEVLHWVFWINSWHENIGGLLYGDKDTFSLGFALAGHAEHYRQVVVPPGGAFQWGPGNLKIKCAEDSKCNITDGWKLIAEVQHDNYGVRGV</sequence>
<keyword evidence="9" id="KW-0472">Membrane</keyword>
<dbReference type="Gene3D" id="3.90.550.10">
    <property type="entry name" value="Spore Coat Polysaccharide Biosynthesis Protein SpsA, Chain A"/>
    <property type="match status" value="1"/>
</dbReference>
<dbReference type="PANTHER" id="PTHR31646">
    <property type="entry name" value="ALPHA-1,2-MANNOSYLTRANSFERASE MNN2"/>
    <property type="match status" value="1"/>
</dbReference>
<evidence type="ECO:0000256" key="5">
    <source>
        <dbReference type="ARBA" id="ARBA00022692"/>
    </source>
</evidence>
<dbReference type="InterPro" id="IPR022751">
    <property type="entry name" value="Alpha_mannosyltransferase"/>
</dbReference>
<evidence type="ECO:0000256" key="1">
    <source>
        <dbReference type="ARBA" id="ARBA00004394"/>
    </source>
</evidence>
<dbReference type="PANTHER" id="PTHR31646:SF1">
    <property type="entry name" value="ALPHA-1,2-MANNOSYLTRANSFERASE MNN2"/>
    <property type="match status" value="1"/>
</dbReference>
<dbReference type="InterPro" id="IPR029044">
    <property type="entry name" value="Nucleotide-diphossugar_trans"/>
</dbReference>
<gene>
    <name evidence="11" type="ORF">OEZ85_007296</name>
</gene>
<evidence type="ECO:0000256" key="10">
    <source>
        <dbReference type="ARBA" id="ARBA00037847"/>
    </source>
</evidence>
<dbReference type="EMBL" id="CP126211">
    <property type="protein sequence ID" value="WIA13745.1"/>
    <property type="molecule type" value="Genomic_DNA"/>
</dbReference>
<evidence type="ECO:0000256" key="6">
    <source>
        <dbReference type="ARBA" id="ARBA00022968"/>
    </source>
</evidence>
<evidence type="ECO:0000313" key="11">
    <source>
        <dbReference type="EMBL" id="WIA13745.1"/>
    </source>
</evidence>
<evidence type="ECO:0000256" key="2">
    <source>
        <dbReference type="ARBA" id="ARBA00004606"/>
    </source>
</evidence>
<reference evidence="11 12" key="1">
    <citation type="submission" date="2023-05" db="EMBL/GenBank/DDBJ databases">
        <title>A 100% complete, gapless, phased diploid assembly of the Scenedesmus obliquus UTEX 3031 genome.</title>
        <authorList>
            <person name="Biondi T.C."/>
            <person name="Hanschen E.R."/>
            <person name="Kwon T."/>
            <person name="Eng W."/>
            <person name="Kruse C.P.S."/>
            <person name="Koehler S.I."/>
            <person name="Kunde Y."/>
            <person name="Gleasner C.D."/>
            <person name="You Mak K.T."/>
            <person name="Polle J."/>
            <person name="Hovde B.T."/>
            <person name="Starkenburg S.R."/>
        </authorList>
    </citation>
    <scope>NUCLEOTIDE SEQUENCE [LARGE SCALE GENOMIC DNA]</scope>
    <source>
        <strain evidence="11 12">DOE0152z</strain>
    </source>
</reference>
<evidence type="ECO:0000313" key="12">
    <source>
        <dbReference type="Proteomes" id="UP001244341"/>
    </source>
</evidence>
<keyword evidence="7" id="KW-1133">Transmembrane helix</keyword>
<protein>
    <recommendedName>
        <fullName evidence="13">Glycosyltransferase family 71 protein</fullName>
    </recommendedName>
</protein>
<accession>A0ABY8TXQ0</accession>